<gene>
    <name evidence="1" type="ORF">J2S41_002848</name>
</gene>
<dbReference type="Gene3D" id="3.40.50.1820">
    <property type="entry name" value="alpha/beta hydrolase"/>
    <property type="match status" value="1"/>
</dbReference>
<sequence length="181" mass="19006">MADALVIPGGRYGSTTGMLLYAGDVAERRGATVHRHTWTGAPPDPERATVETWVHGEIAATLDAMTEPLLIGKSLGSNAAAVAADRGLPAIWLTPLLFHPWVVAALERTTAPFLLVGGTADPCWDTAVAHRLTPRVVEIEGGDHGLYVPGPLSETLDALARVVTEADRFLAEIGWPGATGA</sequence>
<dbReference type="EMBL" id="JAVDYB010000001">
    <property type="protein sequence ID" value="MDR7276070.1"/>
    <property type="molecule type" value="Genomic_DNA"/>
</dbReference>
<reference evidence="1" key="1">
    <citation type="submission" date="2023-07" db="EMBL/GenBank/DDBJ databases">
        <title>Sequencing the genomes of 1000 actinobacteria strains.</title>
        <authorList>
            <person name="Klenk H.-P."/>
        </authorList>
    </citation>
    <scope>NUCLEOTIDE SEQUENCE</scope>
    <source>
        <strain evidence="1">DSM 44707</strain>
    </source>
</reference>
<organism evidence="1 2">
    <name type="scientific">Catenuloplanes atrovinosus</name>
    <dbReference type="NCBI Taxonomy" id="137266"/>
    <lineage>
        <taxon>Bacteria</taxon>
        <taxon>Bacillati</taxon>
        <taxon>Actinomycetota</taxon>
        <taxon>Actinomycetes</taxon>
        <taxon>Micromonosporales</taxon>
        <taxon>Micromonosporaceae</taxon>
        <taxon>Catenuloplanes</taxon>
    </lineage>
</organism>
<protein>
    <submittedName>
        <fullName evidence="1">Pimeloyl-ACP methyl ester carboxylesterase</fullName>
    </submittedName>
</protein>
<name>A0AAE3YP47_9ACTN</name>
<accession>A0AAE3YP47</accession>
<proteinExistence type="predicted"/>
<dbReference type="SUPFAM" id="SSF53474">
    <property type="entry name" value="alpha/beta-Hydrolases"/>
    <property type="match status" value="1"/>
</dbReference>
<evidence type="ECO:0000313" key="2">
    <source>
        <dbReference type="Proteomes" id="UP001183643"/>
    </source>
</evidence>
<evidence type="ECO:0000313" key="1">
    <source>
        <dbReference type="EMBL" id="MDR7276070.1"/>
    </source>
</evidence>
<dbReference type="RefSeq" id="WP_310367871.1">
    <property type="nucleotide sequence ID" value="NZ_JAVDYB010000001.1"/>
</dbReference>
<comment type="caution">
    <text evidence="1">The sequence shown here is derived from an EMBL/GenBank/DDBJ whole genome shotgun (WGS) entry which is preliminary data.</text>
</comment>
<keyword evidence="2" id="KW-1185">Reference proteome</keyword>
<dbReference type="Proteomes" id="UP001183643">
    <property type="component" value="Unassembled WGS sequence"/>
</dbReference>
<dbReference type="InterPro" id="IPR029058">
    <property type="entry name" value="AB_hydrolase_fold"/>
</dbReference>
<dbReference type="AlphaFoldDB" id="A0AAE3YP47"/>